<evidence type="ECO:0000256" key="1">
    <source>
        <dbReference type="SAM" id="Coils"/>
    </source>
</evidence>
<evidence type="ECO:0000256" key="2">
    <source>
        <dbReference type="SAM" id="MobiDB-lite"/>
    </source>
</evidence>
<evidence type="ECO:0000313" key="4">
    <source>
        <dbReference type="Proteomes" id="UP000887561"/>
    </source>
</evidence>
<feature type="chain" id="PRO_5037686685" evidence="3">
    <location>
        <begin position="21"/>
        <end position="330"/>
    </location>
</feature>
<organism evidence="4 5">
    <name type="scientific">Meloidogyne javanica</name>
    <name type="common">Root-knot nematode worm</name>
    <dbReference type="NCBI Taxonomy" id="6303"/>
    <lineage>
        <taxon>Eukaryota</taxon>
        <taxon>Metazoa</taxon>
        <taxon>Ecdysozoa</taxon>
        <taxon>Nematoda</taxon>
        <taxon>Chromadorea</taxon>
        <taxon>Rhabditida</taxon>
        <taxon>Tylenchina</taxon>
        <taxon>Tylenchomorpha</taxon>
        <taxon>Tylenchoidea</taxon>
        <taxon>Meloidogynidae</taxon>
        <taxon>Meloidogyninae</taxon>
        <taxon>Meloidogyne</taxon>
        <taxon>Meloidogyne incognita group</taxon>
    </lineage>
</organism>
<evidence type="ECO:0000313" key="5">
    <source>
        <dbReference type="WBParaSite" id="scaffold5475_cov225.g9588"/>
    </source>
</evidence>
<dbReference type="Proteomes" id="UP000887561">
    <property type="component" value="Unplaced"/>
</dbReference>
<feature type="coiled-coil region" evidence="1">
    <location>
        <begin position="177"/>
        <end position="237"/>
    </location>
</feature>
<feature type="region of interest" description="Disordered" evidence="2">
    <location>
        <begin position="277"/>
        <end position="330"/>
    </location>
</feature>
<keyword evidence="1" id="KW-0175">Coiled coil</keyword>
<sequence>MPSNYLLILGIFLLLNFCYSRVYEVKIEDDWKEESPYSYIKDGIKNEKPFECILREIETEREIEGEYKKQNNADICAFKIKEEGEEEGKVQKKFSQVLEDMKMSLHLKLPKNPLVIEQIEGSDLEVPQQEISRNYTDIKETENGTFVNILLTELEQKETSKIRKTESIDKDPSEENKKNIKFEIAETEKEIEQVIKKRGLILRNLDECYFQRIYLEARDINLEQKELEKNKGKLTEKDYNEKKDLLDQSILELKIKICDMIFDKDDRTKKIALAEEYEMKKAANRKPGEGPKDNLFDLNEEAAETPPSPRPPSPGPPSPGLPSPTPENEQ</sequence>
<accession>A0A915MY02</accession>
<evidence type="ECO:0000256" key="3">
    <source>
        <dbReference type="SAM" id="SignalP"/>
    </source>
</evidence>
<name>A0A915MY02_MELJA</name>
<feature type="signal peptide" evidence="3">
    <location>
        <begin position="1"/>
        <end position="20"/>
    </location>
</feature>
<dbReference type="WBParaSite" id="scaffold5475_cov225.g9588">
    <property type="protein sequence ID" value="scaffold5475_cov225.g9588"/>
    <property type="gene ID" value="scaffold5475_cov225.g9588"/>
</dbReference>
<keyword evidence="4" id="KW-1185">Reference proteome</keyword>
<proteinExistence type="predicted"/>
<protein>
    <submittedName>
        <fullName evidence="5">Uncharacterized protein</fullName>
    </submittedName>
</protein>
<feature type="compositionally biased region" description="Pro residues" evidence="2">
    <location>
        <begin position="306"/>
        <end position="330"/>
    </location>
</feature>
<dbReference type="AlphaFoldDB" id="A0A915MY02"/>
<reference evidence="5" key="1">
    <citation type="submission" date="2022-11" db="UniProtKB">
        <authorList>
            <consortium name="WormBaseParasite"/>
        </authorList>
    </citation>
    <scope>IDENTIFICATION</scope>
</reference>
<feature type="compositionally biased region" description="Basic and acidic residues" evidence="2">
    <location>
        <begin position="277"/>
        <end position="295"/>
    </location>
</feature>
<keyword evidence="3" id="KW-0732">Signal</keyword>